<sequence length="117" mass="12015">MPGIVANFPNGRVGAGLLMLRLSGAFSILITPELAAAAARPWVTTLLAIGLILGFWTRAVALLGIGVALVALLKGALPVTAGAQILEIAAILALGPGAYSSDCLMFGRRTVVLQRHD</sequence>
<evidence type="ECO:0000313" key="3">
    <source>
        <dbReference type="Proteomes" id="UP001427805"/>
    </source>
</evidence>
<keyword evidence="3" id="KW-1185">Reference proteome</keyword>
<keyword evidence="1" id="KW-0812">Transmembrane</keyword>
<evidence type="ECO:0000256" key="1">
    <source>
        <dbReference type="SAM" id="Phobius"/>
    </source>
</evidence>
<feature type="transmembrane region" description="Helical" evidence="1">
    <location>
        <begin position="46"/>
        <end position="73"/>
    </location>
</feature>
<keyword evidence="1" id="KW-1133">Transmembrane helix</keyword>
<dbReference type="RefSeq" id="WP_346246355.1">
    <property type="nucleotide sequence ID" value="NZ_JBDIZK010000004.1"/>
</dbReference>
<keyword evidence="1" id="KW-0472">Membrane</keyword>
<dbReference type="EMBL" id="JBDIZK010000004">
    <property type="protein sequence ID" value="MEN3747366.1"/>
    <property type="molecule type" value="Genomic_DNA"/>
</dbReference>
<evidence type="ECO:0008006" key="4">
    <source>
        <dbReference type="Google" id="ProtNLM"/>
    </source>
</evidence>
<evidence type="ECO:0000313" key="2">
    <source>
        <dbReference type="EMBL" id="MEN3747366.1"/>
    </source>
</evidence>
<dbReference type="Proteomes" id="UP001427805">
    <property type="component" value="Unassembled WGS sequence"/>
</dbReference>
<accession>A0ABV0B9F2</accession>
<organism evidence="2 3">
    <name type="scientific">Sphingomonas rustica</name>
    <dbReference type="NCBI Taxonomy" id="3103142"/>
    <lineage>
        <taxon>Bacteria</taxon>
        <taxon>Pseudomonadati</taxon>
        <taxon>Pseudomonadota</taxon>
        <taxon>Alphaproteobacteria</taxon>
        <taxon>Sphingomonadales</taxon>
        <taxon>Sphingomonadaceae</taxon>
        <taxon>Sphingomonas</taxon>
    </lineage>
</organism>
<gene>
    <name evidence="2" type="ORF">TPR58_09310</name>
</gene>
<feature type="transmembrane region" description="Helical" evidence="1">
    <location>
        <begin position="18"/>
        <end position="39"/>
    </location>
</feature>
<reference evidence="2 3" key="1">
    <citation type="submission" date="2024-05" db="EMBL/GenBank/DDBJ databases">
        <title>Sphingomonas sp. HF-S3 16S ribosomal RNA gene Genome sequencing and assembly.</title>
        <authorList>
            <person name="Lee H."/>
        </authorList>
    </citation>
    <scope>NUCLEOTIDE SEQUENCE [LARGE SCALE GENOMIC DNA]</scope>
    <source>
        <strain evidence="2 3">HF-S3</strain>
    </source>
</reference>
<feature type="transmembrane region" description="Helical" evidence="1">
    <location>
        <begin position="79"/>
        <end position="99"/>
    </location>
</feature>
<proteinExistence type="predicted"/>
<protein>
    <recommendedName>
        <fullName evidence="4">DoxX family protein</fullName>
    </recommendedName>
</protein>
<name>A0ABV0B9F2_9SPHN</name>
<comment type="caution">
    <text evidence="2">The sequence shown here is derived from an EMBL/GenBank/DDBJ whole genome shotgun (WGS) entry which is preliminary data.</text>
</comment>